<evidence type="ECO:0000313" key="3">
    <source>
        <dbReference type="Proteomes" id="UP000519158"/>
    </source>
</evidence>
<dbReference type="PROSITE" id="PS00409">
    <property type="entry name" value="PROKAR_NTER_METHYL"/>
    <property type="match status" value="1"/>
</dbReference>
<dbReference type="Proteomes" id="UP000519158">
    <property type="component" value="Unassembled WGS sequence"/>
</dbReference>
<keyword evidence="1" id="KW-1133">Transmembrane helix</keyword>
<protein>
    <submittedName>
        <fullName evidence="2">Prepilin-type N-terminal cleavage/methylation domain-containing protein</fullName>
    </submittedName>
</protein>
<gene>
    <name evidence="2" type="ORF">F0234_11635</name>
</gene>
<accession>A0A7Y4D7W8</accession>
<name>A0A7Y4D7W8_VIBSP</name>
<keyword evidence="1" id="KW-0472">Membrane</keyword>
<dbReference type="Pfam" id="PF07963">
    <property type="entry name" value="N_methyl"/>
    <property type="match status" value="1"/>
</dbReference>
<sequence>MRGFTLIEMIITILLLSIVGLFLGNVIQQGMGIYADSTAREALIQQGKFVTERMTRELREAVPNSILIENDCIEFLPIINSAIYQELPAPEAKSAVIRVLPIDKSISQGERVIVYPNDPSAMRLEPATEGQIAEVRENVDFNTSAAVMVDVKLTQTTGFEISSPGKRLYFYLSPVAYCHVNSSIFRYANYALSRSSLSPEALGNGVLMAENVKNADFQNLAPELQRNGLIRLEMLFSDKGEEIQFVHDALIYNAP</sequence>
<comment type="caution">
    <text evidence="2">The sequence shown here is derived from an EMBL/GenBank/DDBJ whole genome shotgun (WGS) entry which is preliminary data.</text>
</comment>
<evidence type="ECO:0000313" key="2">
    <source>
        <dbReference type="EMBL" id="NOJ13406.1"/>
    </source>
</evidence>
<dbReference type="NCBIfam" id="TIGR02532">
    <property type="entry name" value="IV_pilin_GFxxxE"/>
    <property type="match status" value="1"/>
</dbReference>
<reference evidence="2 3" key="1">
    <citation type="submission" date="2019-09" db="EMBL/GenBank/DDBJ databases">
        <title>Draft genome sequencing and comparative genomics of hatchery-associated Vibrios.</title>
        <authorList>
            <person name="Kehlet-Delgado H."/>
            <person name="Mueller R.S."/>
        </authorList>
    </citation>
    <scope>NUCLEOTIDE SEQUENCE [LARGE SCALE GENOMIC DNA]</scope>
    <source>
        <strain evidence="2 3">99-70-13A3</strain>
    </source>
</reference>
<dbReference type="EMBL" id="VTXL01000008">
    <property type="protein sequence ID" value="NOJ13406.1"/>
    <property type="molecule type" value="Genomic_DNA"/>
</dbReference>
<feature type="transmembrane region" description="Helical" evidence="1">
    <location>
        <begin position="6"/>
        <end position="27"/>
    </location>
</feature>
<dbReference type="RefSeq" id="WP_171329029.1">
    <property type="nucleotide sequence ID" value="NZ_CAWPOP010000060.1"/>
</dbReference>
<keyword evidence="1" id="KW-0812">Transmembrane</keyword>
<organism evidence="2 3">
    <name type="scientific">Vibrio splendidus</name>
    <dbReference type="NCBI Taxonomy" id="29497"/>
    <lineage>
        <taxon>Bacteria</taxon>
        <taxon>Pseudomonadati</taxon>
        <taxon>Pseudomonadota</taxon>
        <taxon>Gammaproteobacteria</taxon>
        <taxon>Vibrionales</taxon>
        <taxon>Vibrionaceae</taxon>
        <taxon>Vibrio</taxon>
    </lineage>
</organism>
<proteinExistence type="predicted"/>
<evidence type="ECO:0000256" key="1">
    <source>
        <dbReference type="SAM" id="Phobius"/>
    </source>
</evidence>
<dbReference type="AlphaFoldDB" id="A0A7Y4D7W8"/>
<dbReference type="InterPro" id="IPR012902">
    <property type="entry name" value="N_methyl_site"/>
</dbReference>